<comment type="subcellular location">
    <subcellularLocation>
        <location evidence="1">Cell outer membrane</location>
    </subcellularLocation>
</comment>
<keyword evidence="4" id="KW-0732">Signal</keyword>
<accession>A0A5B9E9F8</accession>
<keyword evidence="3" id="KW-0998">Cell outer membrane</keyword>
<dbReference type="InterPro" id="IPR013784">
    <property type="entry name" value="Carb-bd-like_fold"/>
</dbReference>
<dbReference type="SUPFAM" id="SSF49452">
    <property type="entry name" value="Starch-binding domain-like"/>
    <property type="match status" value="1"/>
</dbReference>
<name>A0A5B9E9F8_9BACT</name>
<evidence type="ECO:0000313" key="5">
    <source>
        <dbReference type="EMBL" id="QEE26696.1"/>
    </source>
</evidence>
<evidence type="ECO:0000256" key="1">
    <source>
        <dbReference type="ARBA" id="ARBA00004442"/>
    </source>
</evidence>
<dbReference type="InterPro" id="IPR037066">
    <property type="entry name" value="Plug_dom_sf"/>
</dbReference>
<dbReference type="GO" id="GO:0030246">
    <property type="term" value="F:carbohydrate binding"/>
    <property type="evidence" value="ECO:0007669"/>
    <property type="project" value="InterPro"/>
</dbReference>
<dbReference type="Gene3D" id="2.40.170.20">
    <property type="entry name" value="TonB-dependent receptor, beta-barrel domain"/>
    <property type="match status" value="1"/>
</dbReference>
<protein>
    <submittedName>
        <fullName evidence="5">TonB-dependent receptor</fullName>
    </submittedName>
</protein>
<evidence type="ECO:0000256" key="3">
    <source>
        <dbReference type="ARBA" id="ARBA00023237"/>
    </source>
</evidence>
<organism evidence="5 6">
    <name type="scientific">Terriglobus albidus</name>
    <dbReference type="NCBI Taxonomy" id="1592106"/>
    <lineage>
        <taxon>Bacteria</taxon>
        <taxon>Pseudomonadati</taxon>
        <taxon>Acidobacteriota</taxon>
        <taxon>Terriglobia</taxon>
        <taxon>Terriglobales</taxon>
        <taxon>Acidobacteriaceae</taxon>
        <taxon>Terriglobus</taxon>
    </lineage>
</organism>
<keyword evidence="5" id="KW-0675">Receptor</keyword>
<proteinExistence type="predicted"/>
<dbReference type="Gene3D" id="2.170.130.10">
    <property type="entry name" value="TonB-dependent receptor, plug domain"/>
    <property type="match status" value="1"/>
</dbReference>
<dbReference type="SUPFAM" id="SSF56935">
    <property type="entry name" value="Porins"/>
    <property type="match status" value="1"/>
</dbReference>
<dbReference type="KEGG" id="talb:FTW19_00950"/>
<gene>
    <name evidence="5" type="ORF">FTW19_00950</name>
</gene>
<dbReference type="Gene3D" id="2.60.40.1120">
    <property type="entry name" value="Carboxypeptidase-like, regulatory domain"/>
    <property type="match status" value="1"/>
</dbReference>
<dbReference type="EMBL" id="CP042806">
    <property type="protein sequence ID" value="QEE26696.1"/>
    <property type="molecule type" value="Genomic_DNA"/>
</dbReference>
<keyword evidence="2" id="KW-0472">Membrane</keyword>
<feature type="chain" id="PRO_5022908602" evidence="4">
    <location>
        <begin position="22"/>
        <end position="837"/>
    </location>
</feature>
<dbReference type="InterPro" id="IPR036942">
    <property type="entry name" value="Beta-barrel_TonB_sf"/>
</dbReference>
<sequence length="837" mass="91043">MKKLFLLVLSGIVLLSARVYAQGTAGSVSGIVTDSTGAVISGAVVTITNPVSGHAQTATTGSDGRYTVSNLPFGRYHASAAAQGFQPQASDVQLRSAAAASLDFHLAVFAGNEVVTVEADAEDLINRDPVASTAIDRSLYEKLPTESTAAPLSSLVTLSTPGIASDSNGLFHPMGEHADTTYSIDGQPVSDQQSRVFGNQLSVNAIQSVNVIEGIPPAEYGDKASLVVQTTTRSGLDSKHPTGTISASYGSFGSATLSGAVGIGTQHFGNFVSLDGVNSGRYLDTPEFRPLHAHGNNQNFFDRFDFKPDDRDTFQLNLSASRSWFQTPNQYDQEAAGQDQRAKILSYNISPSWTHVLNSSMLFSVNPYLRQDNFHYYPSDNVFNDLPATLSQSRRLQNAGIKTDFSWTKGINTLKVGANFYHTFLHEGFSLGITDPSYNDPSSDSYNPNLAPYDLTRGGALYRFNGRTDIKQEALYVQDSLLWRGIELQLGVRADNYSGLSSRSMVQPRLGLSYQVKQTNTVLRAGYGKLFLTPYNENLIASSSTGVGGLSNGVFAAEPLKPGGRDQYNVGFEQGFGKHLVVSGEYFWKFTDRDFDFSVLFNTPLAFPIQWKKSKIDGFGIKVNMPNVKGFSAYSVLGHTRSRFFGPEVGGILFNDPSVTDATVFRIDHDQAFQQTSHLQWQPKKEGGWAGLTWRYESGLVAGNAPFATDTTSPVDLTYLTADQQQQIALTCNGVRATMNAPLSSCAPNLLSSPLVSIPAPGTEDDDRNPPRIAPRTMFDAGLGWDNLFHKDRIKTNISLTVVNLTNKYALYNFLSTFSGTHFVSPRTINGQVSFNF</sequence>
<dbReference type="RefSeq" id="WP_147645834.1">
    <property type="nucleotide sequence ID" value="NZ_CP042806.1"/>
</dbReference>
<dbReference type="OrthoDB" id="100029at2"/>
<evidence type="ECO:0000313" key="6">
    <source>
        <dbReference type="Proteomes" id="UP000321820"/>
    </source>
</evidence>
<reference evidence="5 6" key="1">
    <citation type="submission" date="2019-08" db="EMBL/GenBank/DDBJ databases">
        <title>Complete genome sequence of Terriglobus albidus strain ORNL.</title>
        <authorList>
            <person name="Podar M."/>
        </authorList>
    </citation>
    <scope>NUCLEOTIDE SEQUENCE [LARGE SCALE GENOMIC DNA]</scope>
    <source>
        <strain evidence="5 6">ORNL</strain>
    </source>
</reference>
<dbReference type="Pfam" id="PF13620">
    <property type="entry name" value="CarboxypepD_reg"/>
    <property type="match status" value="1"/>
</dbReference>
<dbReference type="GO" id="GO:0009279">
    <property type="term" value="C:cell outer membrane"/>
    <property type="evidence" value="ECO:0007669"/>
    <property type="project" value="UniProtKB-SubCell"/>
</dbReference>
<dbReference type="Proteomes" id="UP000321820">
    <property type="component" value="Chromosome"/>
</dbReference>
<evidence type="ECO:0000256" key="2">
    <source>
        <dbReference type="ARBA" id="ARBA00023136"/>
    </source>
</evidence>
<dbReference type="AlphaFoldDB" id="A0A5B9E9F8"/>
<feature type="signal peptide" evidence="4">
    <location>
        <begin position="1"/>
        <end position="21"/>
    </location>
</feature>
<evidence type="ECO:0000256" key="4">
    <source>
        <dbReference type="SAM" id="SignalP"/>
    </source>
</evidence>
<keyword evidence="6" id="KW-1185">Reference proteome</keyword>